<dbReference type="Gene3D" id="1.10.760.10">
    <property type="entry name" value="Cytochrome c-like domain"/>
    <property type="match status" value="1"/>
</dbReference>
<feature type="signal peptide" evidence="7">
    <location>
        <begin position="1"/>
        <end position="23"/>
    </location>
</feature>
<dbReference type="SUPFAM" id="SSF46626">
    <property type="entry name" value="Cytochrome c"/>
    <property type="match status" value="1"/>
</dbReference>
<feature type="chain" id="PRO_5045097527" evidence="7">
    <location>
        <begin position="24"/>
        <end position="112"/>
    </location>
</feature>
<keyword evidence="3 6" id="KW-0479">Metal-binding</keyword>
<gene>
    <name evidence="9" type="ORF">J2X09_001469</name>
</gene>
<sequence>MSMKPILLCLAAAGAFLSANAHAQDAAAAKALASKNACLACHAVDKKMVGPSYKDVAAKHKGQAGALEAVAARIKSGGSGLYGPVPMPPQPNLKDDELKLLAGWILAGAPDQ</sequence>
<evidence type="ECO:0000259" key="8">
    <source>
        <dbReference type="PROSITE" id="PS51007"/>
    </source>
</evidence>
<dbReference type="Proteomes" id="UP001265550">
    <property type="component" value="Unassembled WGS sequence"/>
</dbReference>
<accession>A0ABU1V8I9</accession>
<evidence type="ECO:0000313" key="9">
    <source>
        <dbReference type="EMBL" id="MDR7093737.1"/>
    </source>
</evidence>
<dbReference type="EMBL" id="JAVDWE010000003">
    <property type="protein sequence ID" value="MDR7093737.1"/>
    <property type="molecule type" value="Genomic_DNA"/>
</dbReference>
<dbReference type="InterPro" id="IPR009056">
    <property type="entry name" value="Cyt_c-like_dom"/>
</dbReference>
<organism evidence="9 10">
    <name type="scientific">Hydrogenophaga laconesensis</name>
    <dbReference type="NCBI Taxonomy" id="1805971"/>
    <lineage>
        <taxon>Bacteria</taxon>
        <taxon>Pseudomonadati</taxon>
        <taxon>Pseudomonadota</taxon>
        <taxon>Betaproteobacteria</taxon>
        <taxon>Burkholderiales</taxon>
        <taxon>Comamonadaceae</taxon>
        <taxon>Hydrogenophaga</taxon>
    </lineage>
</organism>
<evidence type="ECO:0000256" key="7">
    <source>
        <dbReference type="SAM" id="SignalP"/>
    </source>
</evidence>
<keyword evidence="5 6" id="KW-0408">Iron</keyword>
<keyword evidence="1" id="KW-0813">Transport</keyword>
<keyword evidence="4" id="KW-0249">Electron transport</keyword>
<proteinExistence type="predicted"/>
<evidence type="ECO:0000313" key="10">
    <source>
        <dbReference type="Proteomes" id="UP001265550"/>
    </source>
</evidence>
<keyword evidence="7" id="KW-0732">Signal</keyword>
<dbReference type="InterPro" id="IPR036909">
    <property type="entry name" value="Cyt_c-like_dom_sf"/>
</dbReference>
<evidence type="ECO:0000256" key="3">
    <source>
        <dbReference type="ARBA" id="ARBA00022723"/>
    </source>
</evidence>
<protein>
    <submittedName>
        <fullName evidence="9">Cytochrome c</fullName>
    </submittedName>
</protein>
<dbReference type="Pfam" id="PF00034">
    <property type="entry name" value="Cytochrom_C"/>
    <property type="match status" value="1"/>
</dbReference>
<dbReference type="PROSITE" id="PS51007">
    <property type="entry name" value="CYTC"/>
    <property type="match status" value="1"/>
</dbReference>
<evidence type="ECO:0000256" key="6">
    <source>
        <dbReference type="PROSITE-ProRule" id="PRU00433"/>
    </source>
</evidence>
<evidence type="ECO:0000256" key="5">
    <source>
        <dbReference type="ARBA" id="ARBA00023004"/>
    </source>
</evidence>
<dbReference type="InterPro" id="IPR002324">
    <property type="entry name" value="Cyt_c_ID"/>
</dbReference>
<reference evidence="9 10" key="1">
    <citation type="submission" date="2023-07" db="EMBL/GenBank/DDBJ databases">
        <title>Sorghum-associated microbial communities from plants grown in Nebraska, USA.</title>
        <authorList>
            <person name="Schachtman D."/>
        </authorList>
    </citation>
    <scope>NUCLEOTIDE SEQUENCE [LARGE SCALE GENOMIC DNA]</scope>
    <source>
        <strain evidence="9 10">BE240</strain>
    </source>
</reference>
<evidence type="ECO:0000256" key="2">
    <source>
        <dbReference type="ARBA" id="ARBA00022617"/>
    </source>
</evidence>
<evidence type="ECO:0000256" key="1">
    <source>
        <dbReference type="ARBA" id="ARBA00022448"/>
    </source>
</evidence>
<keyword evidence="10" id="KW-1185">Reference proteome</keyword>
<feature type="domain" description="Cytochrome c" evidence="8">
    <location>
        <begin position="24"/>
        <end position="109"/>
    </location>
</feature>
<dbReference type="PRINTS" id="PR00606">
    <property type="entry name" value="CYTCHROMECID"/>
</dbReference>
<comment type="caution">
    <text evidence="9">The sequence shown here is derived from an EMBL/GenBank/DDBJ whole genome shotgun (WGS) entry which is preliminary data.</text>
</comment>
<evidence type="ECO:0000256" key="4">
    <source>
        <dbReference type="ARBA" id="ARBA00022982"/>
    </source>
</evidence>
<keyword evidence="2 6" id="KW-0349">Heme</keyword>
<name>A0ABU1V8I9_9BURK</name>